<feature type="binding site" evidence="5">
    <location>
        <position position="92"/>
    </location>
    <ligand>
        <name>Zn(2+)</name>
        <dbReference type="ChEBI" id="CHEBI:29105"/>
    </ligand>
</feature>
<name>A0A2A2TBW6_9CYAN</name>
<protein>
    <recommendedName>
        <fullName evidence="5">Hydrogenase maturation factor HypA</fullName>
    </recommendedName>
</protein>
<dbReference type="NCBIfam" id="TIGR00100">
    <property type="entry name" value="hypA"/>
    <property type="match status" value="1"/>
</dbReference>
<feature type="binding site" evidence="5">
    <location>
        <position position="73"/>
    </location>
    <ligand>
        <name>Zn(2+)</name>
        <dbReference type="ChEBI" id="CHEBI:29105"/>
    </ligand>
</feature>
<feature type="binding site" evidence="5">
    <location>
        <position position="2"/>
    </location>
    <ligand>
        <name>Ni(2+)</name>
        <dbReference type="ChEBI" id="CHEBI:49786"/>
    </ligand>
</feature>
<accession>A0A2A2TBW6</accession>
<dbReference type="PANTHER" id="PTHR34535:SF3">
    <property type="entry name" value="HYDROGENASE MATURATION FACTOR HYPA"/>
    <property type="match status" value="1"/>
</dbReference>
<reference evidence="6 7" key="1">
    <citation type="submission" date="2017-08" db="EMBL/GenBank/DDBJ databases">
        <title>Draft genome sequence of filamentous cyanobacterium Calothrix elsteri CCALA 953.</title>
        <authorList>
            <person name="Gagunashvili A.N."/>
            <person name="Elster J."/>
            <person name="Andresson O.S."/>
        </authorList>
    </citation>
    <scope>NUCLEOTIDE SEQUENCE [LARGE SCALE GENOMIC DNA]</scope>
    <source>
        <strain evidence="6 7">CCALA 953</strain>
    </source>
</reference>
<dbReference type="PROSITE" id="PS01249">
    <property type="entry name" value="HYPA"/>
    <property type="match status" value="1"/>
</dbReference>
<evidence type="ECO:0000313" key="6">
    <source>
        <dbReference type="EMBL" id="PAX51212.1"/>
    </source>
</evidence>
<dbReference type="InterPro" id="IPR020538">
    <property type="entry name" value="Hydgase_Ni_incorp_HypA/HybF_CS"/>
</dbReference>
<evidence type="ECO:0000256" key="3">
    <source>
        <dbReference type="ARBA" id="ARBA00022723"/>
    </source>
</evidence>
<dbReference type="OrthoDB" id="9800361at2"/>
<dbReference type="Pfam" id="PF01155">
    <property type="entry name" value="HypA"/>
    <property type="match status" value="1"/>
</dbReference>
<dbReference type="Gene3D" id="3.30.2320.80">
    <property type="match status" value="1"/>
</dbReference>
<evidence type="ECO:0000256" key="4">
    <source>
        <dbReference type="ARBA" id="ARBA00022833"/>
    </source>
</evidence>
<dbReference type="InterPro" id="IPR000688">
    <property type="entry name" value="HypA/HybF"/>
</dbReference>
<proteinExistence type="inferred from homology"/>
<dbReference type="RefSeq" id="WP_095724426.1">
    <property type="nucleotide sequence ID" value="NZ_NTFS01000443.1"/>
</dbReference>
<comment type="similarity">
    <text evidence="1 5">Belongs to the HypA/HybF family.</text>
</comment>
<comment type="function">
    <text evidence="5">Involved in the maturation of [NiFe] hydrogenases. Required for nickel insertion into the metal center of the hydrogenase.</text>
</comment>
<comment type="caution">
    <text evidence="6">The sequence shown here is derived from an EMBL/GenBank/DDBJ whole genome shotgun (WGS) entry which is preliminary data.</text>
</comment>
<organism evidence="6 7">
    <name type="scientific">Brunnivagina elsteri CCALA 953</name>
    <dbReference type="NCBI Taxonomy" id="987040"/>
    <lineage>
        <taxon>Bacteria</taxon>
        <taxon>Bacillati</taxon>
        <taxon>Cyanobacteriota</taxon>
        <taxon>Cyanophyceae</taxon>
        <taxon>Nostocales</taxon>
        <taxon>Calotrichaceae</taxon>
        <taxon>Brunnivagina</taxon>
    </lineage>
</organism>
<dbReference type="GO" id="GO:0008270">
    <property type="term" value="F:zinc ion binding"/>
    <property type="evidence" value="ECO:0007669"/>
    <property type="project" value="UniProtKB-UniRule"/>
</dbReference>
<dbReference type="EMBL" id="NTFS01000443">
    <property type="protein sequence ID" value="PAX51212.1"/>
    <property type="molecule type" value="Genomic_DNA"/>
</dbReference>
<feature type="binding site" evidence="5">
    <location>
        <position position="76"/>
    </location>
    <ligand>
        <name>Zn(2+)</name>
        <dbReference type="ChEBI" id="CHEBI:29105"/>
    </ligand>
</feature>
<dbReference type="AlphaFoldDB" id="A0A2A2TBW6"/>
<evidence type="ECO:0000256" key="1">
    <source>
        <dbReference type="ARBA" id="ARBA00010748"/>
    </source>
</evidence>
<keyword evidence="3 5" id="KW-0479">Metal-binding</keyword>
<gene>
    <name evidence="5 6" type="primary">hypA</name>
    <name evidence="6" type="ORF">CK510_26000</name>
</gene>
<evidence type="ECO:0000313" key="7">
    <source>
        <dbReference type="Proteomes" id="UP000218238"/>
    </source>
</evidence>
<dbReference type="PIRSF" id="PIRSF004761">
    <property type="entry name" value="Hydrgn_mat_HypA"/>
    <property type="match status" value="1"/>
</dbReference>
<keyword evidence="4 5" id="KW-0862">Zinc</keyword>
<keyword evidence="2 5" id="KW-0533">Nickel</keyword>
<feature type="binding site" evidence="5">
    <location>
        <position position="89"/>
    </location>
    <ligand>
        <name>Zn(2+)</name>
        <dbReference type="ChEBI" id="CHEBI:29105"/>
    </ligand>
</feature>
<dbReference type="HAMAP" id="MF_00213">
    <property type="entry name" value="HypA_HybF"/>
    <property type="match status" value="1"/>
</dbReference>
<dbReference type="Proteomes" id="UP000218238">
    <property type="component" value="Unassembled WGS sequence"/>
</dbReference>
<dbReference type="GO" id="GO:0016151">
    <property type="term" value="F:nickel cation binding"/>
    <property type="evidence" value="ECO:0007669"/>
    <property type="project" value="UniProtKB-UniRule"/>
</dbReference>
<dbReference type="GO" id="GO:0051604">
    <property type="term" value="P:protein maturation"/>
    <property type="evidence" value="ECO:0007669"/>
    <property type="project" value="InterPro"/>
</dbReference>
<evidence type="ECO:0000256" key="2">
    <source>
        <dbReference type="ARBA" id="ARBA00022596"/>
    </source>
</evidence>
<evidence type="ECO:0000256" key="5">
    <source>
        <dbReference type="HAMAP-Rule" id="MF_00213"/>
    </source>
</evidence>
<sequence>MHEVGLMRNILDAAIERATQEGAHHIYTVEIRLGEAAGVAEESLEQAFEIVKKDTIAEMAHLQINHVPTVSYCPNCNIEFQPIDLLYECPECHQPYCEIRQGKELEIASLAIS</sequence>
<dbReference type="PANTHER" id="PTHR34535">
    <property type="entry name" value="HYDROGENASE MATURATION FACTOR HYPA"/>
    <property type="match status" value="1"/>
</dbReference>
<keyword evidence="7" id="KW-1185">Reference proteome</keyword>